<comment type="caution">
    <text evidence="2">The sequence shown here is derived from an EMBL/GenBank/DDBJ whole genome shotgun (WGS) entry which is preliminary data.</text>
</comment>
<dbReference type="OrthoDB" id="8527650at2"/>
<gene>
    <name evidence="2" type="ORF">CRM94_33900</name>
    <name evidence="1" type="ORF">DM48_6577</name>
</gene>
<proteinExistence type="predicted"/>
<dbReference type="Pfam" id="PF11390">
    <property type="entry name" value="FdsD"/>
    <property type="match status" value="1"/>
</dbReference>
<organism evidence="2 4">
    <name type="scientific">Burkholderia gladioli</name>
    <name type="common">Pseudomonas marginata</name>
    <name type="synonym">Phytomonas marginata</name>
    <dbReference type="NCBI Taxonomy" id="28095"/>
    <lineage>
        <taxon>Bacteria</taxon>
        <taxon>Pseudomonadati</taxon>
        <taxon>Pseudomonadota</taxon>
        <taxon>Betaproteobacteria</taxon>
        <taxon>Burkholderiales</taxon>
        <taxon>Burkholderiaceae</taxon>
        <taxon>Burkholderia</taxon>
    </lineage>
</organism>
<dbReference type="RefSeq" id="WP_017921496.1">
    <property type="nucleotide sequence ID" value="NZ_CADEPO010000004.1"/>
</dbReference>
<evidence type="ECO:0000313" key="3">
    <source>
        <dbReference type="Proteomes" id="UP000029590"/>
    </source>
</evidence>
<evidence type="ECO:0000313" key="2">
    <source>
        <dbReference type="EMBL" id="PEH39282.1"/>
    </source>
</evidence>
<dbReference type="AlphaFoldDB" id="A0A095EXL5"/>
<sequence length="84" mass="9418">MKVEHLVTMANQIGTFFASMPDRGEAVNGVADHIKRFWEPRMRRTLLAVLDEPEGEVFHSLEPIVREALLTHRALLEPAASPAV</sequence>
<accession>A0A0D5DHJ1</accession>
<dbReference type="EMBL" id="PDDY01000004">
    <property type="protein sequence ID" value="PEH39282.1"/>
    <property type="molecule type" value="Genomic_DNA"/>
</dbReference>
<name>A0A095EXL5_BURGA</name>
<dbReference type="InterPro" id="IPR021074">
    <property type="entry name" value="Formate_DH_dsu"/>
</dbReference>
<reference evidence="4" key="2">
    <citation type="submission" date="2017-09" db="EMBL/GenBank/DDBJ databases">
        <title>FDA dAtabase for Regulatory Grade micrObial Sequences (FDA-ARGOS): Supporting development and validation of Infectious Disease Dx tests.</title>
        <authorList>
            <person name="Minogue T."/>
            <person name="Wolcott M."/>
            <person name="Wasieloski L."/>
            <person name="Aguilar W."/>
            <person name="Moore D."/>
            <person name="Tallon L."/>
            <person name="Sadzewicz L."/>
            <person name="Ott S."/>
            <person name="Zhao X."/>
            <person name="Nagaraj S."/>
            <person name="Vavikolanu K."/>
            <person name="Aluvathingal J."/>
            <person name="Nadendla S."/>
            <person name="Sichtig H."/>
        </authorList>
    </citation>
    <scope>NUCLEOTIDE SEQUENCE [LARGE SCALE GENOMIC DNA]</scope>
    <source>
        <strain evidence="4">FDAARGOS_390</strain>
    </source>
</reference>
<accession>A0A095EXL5</accession>
<evidence type="ECO:0000313" key="4">
    <source>
        <dbReference type="Proteomes" id="UP000220629"/>
    </source>
</evidence>
<reference evidence="2" key="3">
    <citation type="submission" date="2017-09" db="EMBL/GenBank/DDBJ databases">
        <title>FDA dAtabase for Regulatory Grade micrObial Sequences (FDA-ARGOS): Supporting development and validation of Infectious Disease Dx tests.</title>
        <authorList>
            <person name="Minogue T."/>
            <person name="Wolcott M."/>
            <person name="Wasieloski L."/>
            <person name="Aguilar W."/>
            <person name="Moore D."/>
            <person name="Tallon L.J."/>
            <person name="Sadzewicz L."/>
            <person name="Ott S."/>
            <person name="Zhao X."/>
            <person name="Nagaraj S."/>
            <person name="Vavikolanu K."/>
            <person name="Aluvathingal J."/>
            <person name="Nadendla S."/>
            <person name="Sichtig H."/>
        </authorList>
    </citation>
    <scope>NUCLEOTIDE SEQUENCE</scope>
    <source>
        <strain evidence="2">FDAARGOS_390</strain>
    </source>
</reference>
<dbReference type="Proteomes" id="UP000220629">
    <property type="component" value="Unassembled WGS sequence"/>
</dbReference>
<dbReference type="EMBL" id="JPGG01000018">
    <property type="protein sequence ID" value="KGC09878.1"/>
    <property type="molecule type" value="Genomic_DNA"/>
</dbReference>
<protein>
    <submittedName>
        <fullName evidence="1 2">Formate dehydrogenase</fullName>
    </submittedName>
</protein>
<dbReference type="KEGG" id="bgo:BM43_2318"/>
<evidence type="ECO:0000313" key="1">
    <source>
        <dbReference type="EMBL" id="KGC09878.1"/>
    </source>
</evidence>
<reference evidence="1 3" key="1">
    <citation type="submission" date="2014-04" db="EMBL/GenBank/DDBJ databases">
        <authorList>
            <person name="Bishop-Lilly K.A."/>
            <person name="Broomall S.M."/>
            <person name="Chain P.S."/>
            <person name="Chertkov O."/>
            <person name="Coyne S.R."/>
            <person name="Daligault H.E."/>
            <person name="Davenport K.W."/>
            <person name="Erkkila T."/>
            <person name="Frey K.G."/>
            <person name="Gibbons H.S."/>
            <person name="Gu W."/>
            <person name="Jaissle J."/>
            <person name="Johnson S.L."/>
            <person name="Koroleva G.I."/>
            <person name="Ladner J.T."/>
            <person name="Lo C.-C."/>
            <person name="Minogue T.D."/>
            <person name="Munk C."/>
            <person name="Palacios G.F."/>
            <person name="Redden C.L."/>
            <person name="Rosenzweig C.N."/>
            <person name="Scholz M.B."/>
            <person name="Teshima H."/>
            <person name="Xu Y."/>
        </authorList>
    </citation>
    <scope>NUCLEOTIDE SEQUENCE [LARGE SCALE GENOMIC DNA]</scope>
    <source>
        <strain evidence="1">Gladioli</strain>
        <strain evidence="3">gladioli</strain>
    </source>
</reference>
<dbReference type="Proteomes" id="UP000029590">
    <property type="component" value="Unassembled WGS sequence"/>
</dbReference>